<dbReference type="InterPro" id="IPR046197">
    <property type="entry name" value="DUF6229"/>
</dbReference>
<protein>
    <submittedName>
        <fullName evidence="1">Uncharacterized protein</fullName>
    </submittedName>
</protein>
<accession>A0A0S2DNQ3</accession>
<proteinExistence type="predicted"/>
<dbReference type="EMBL" id="CP013140">
    <property type="protein sequence ID" value="ALN59768.1"/>
    <property type="molecule type" value="Genomic_DNA"/>
</dbReference>
<organism evidence="1 2">
    <name type="scientific">Lysobacter enzymogenes</name>
    <dbReference type="NCBI Taxonomy" id="69"/>
    <lineage>
        <taxon>Bacteria</taxon>
        <taxon>Pseudomonadati</taxon>
        <taxon>Pseudomonadota</taxon>
        <taxon>Gammaproteobacteria</taxon>
        <taxon>Lysobacterales</taxon>
        <taxon>Lysobacteraceae</taxon>
        <taxon>Lysobacter</taxon>
    </lineage>
</organism>
<sequence>MQNDDHVSDWLNGADSVDGLSNPAGPLYIEGAAATEDALTSPNEANMFSTRTAITCIGAACCFCA</sequence>
<dbReference type="PATRIC" id="fig|69.6.peg.4365"/>
<dbReference type="OrthoDB" id="6039366at2"/>
<dbReference type="RefSeq" id="WP_057949046.1">
    <property type="nucleotide sequence ID" value="NZ_CP067396.1"/>
</dbReference>
<dbReference type="KEGG" id="lez:GLE_4427"/>
<evidence type="ECO:0000313" key="2">
    <source>
        <dbReference type="Proteomes" id="UP000061569"/>
    </source>
</evidence>
<reference evidence="1 2" key="1">
    <citation type="submission" date="2015-11" db="EMBL/GenBank/DDBJ databases">
        <title>Genome sequences of Lysobacter enzymogenes strain C3 and Lysobacter antibioticus ATCC 29479.</title>
        <authorList>
            <person name="Kobayashi D.Y."/>
        </authorList>
    </citation>
    <scope>NUCLEOTIDE SEQUENCE [LARGE SCALE GENOMIC DNA]</scope>
    <source>
        <strain evidence="1 2">C3</strain>
    </source>
</reference>
<dbReference type="Pfam" id="PF19740">
    <property type="entry name" value="DUF6229"/>
    <property type="match status" value="1"/>
</dbReference>
<dbReference type="Proteomes" id="UP000061569">
    <property type="component" value="Chromosome"/>
</dbReference>
<gene>
    <name evidence="1" type="ORF">GLE_4427</name>
</gene>
<evidence type="ECO:0000313" key="1">
    <source>
        <dbReference type="EMBL" id="ALN59768.1"/>
    </source>
</evidence>
<dbReference type="AlphaFoldDB" id="A0A0S2DNQ3"/>
<name>A0A0S2DNQ3_LYSEN</name>